<feature type="signal peptide" evidence="1">
    <location>
        <begin position="1"/>
        <end position="24"/>
    </location>
</feature>
<protein>
    <submittedName>
        <fullName evidence="2">Putative evasin</fullName>
    </submittedName>
</protein>
<accession>L7MA33</accession>
<reference evidence="2" key="1">
    <citation type="submission" date="2012-11" db="EMBL/GenBank/DDBJ databases">
        <authorList>
            <person name="Lucero-Rivera Y.E."/>
            <person name="Tovar-Ramirez D."/>
        </authorList>
    </citation>
    <scope>NUCLEOTIDE SEQUENCE</scope>
    <source>
        <tissue evidence="2">Salivary gland</tissue>
    </source>
</reference>
<name>L7MA33_RHIPC</name>
<proteinExistence type="evidence at transcript level"/>
<keyword evidence="1" id="KW-0732">Signal</keyword>
<sequence>MSRFCAIIVIFLALTAFIITVASGLAWGPRPVADGKCQGKCQLTRDRRSIGCPGGNQCECNSVDKSTEWPKTGTCRLKTARM</sequence>
<organism evidence="2">
    <name type="scientific">Rhipicephalus pulchellus</name>
    <name type="common">Yellow backed tick</name>
    <name type="synonym">Dermacentor pulchellus</name>
    <dbReference type="NCBI Taxonomy" id="72859"/>
    <lineage>
        <taxon>Eukaryota</taxon>
        <taxon>Metazoa</taxon>
        <taxon>Ecdysozoa</taxon>
        <taxon>Arthropoda</taxon>
        <taxon>Chelicerata</taxon>
        <taxon>Arachnida</taxon>
        <taxon>Acari</taxon>
        <taxon>Parasitiformes</taxon>
        <taxon>Ixodida</taxon>
        <taxon>Ixodoidea</taxon>
        <taxon>Ixodidae</taxon>
        <taxon>Rhipicephalinae</taxon>
        <taxon>Rhipicephalus</taxon>
        <taxon>Rhipicephalus</taxon>
    </lineage>
</organism>
<feature type="chain" id="PRO_5003981972" evidence="1">
    <location>
        <begin position="25"/>
        <end position="82"/>
    </location>
</feature>
<dbReference type="AlphaFoldDB" id="L7MA33"/>
<dbReference type="EMBL" id="GACK01004119">
    <property type="protein sequence ID" value="JAA60915.1"/>
    <property type="molecule type" value="mRNA"/>
</dbReference>
<reference evidence="2" key="2">
    <citation type="journal article" date="2015" name="J. Proteomics">
        <title>Sexual differences in the sialomes of the zebra tick, Rhipicephalus pulchellus.</title>
        <authorList>
            <person name="Tan A.W."/>
            <person name="Francischetti I.M."/>
            <person name="Slovak M."/>
            <person name="Kini R.M."/>
            <person name="Ribeiro J.M."/>
        </authorList>
    </citation>
    <scope>NUCLEOTIDE SEQUENCE</scope>
    <source>
        <tissue evidence="2">Salivary gland</tissue>
    </source>
</reference>
<evidence type="ECO:0000256" key="1">
    <source>
        <dbReference type="SAM" id="SignalP"/>
    </source>
</evidence>
<evidence type="ECO:0000313" key="2">
    <source>
        <dbReference type="EMBL" id="JAA60915.1"/>
    </source>
</evidence>